<feature type="transmembrane region" description="Helical" evidence="1">
    <location>
        <begin position="66"/>
        <end position="90"/>
    </location>
</feature>
<keyword evidence="1" id="KW-1133">Transmembrane helix</keyword>
<dbReference type="RefSeq" id="WP_380634478.1">
    <property type="nucleotide sequence ID" value="NZ_JBHSQO010000006.1"/>
</dbReference>
<evidence type="ECO:0000256" key="1">
    <source>
        <dbReference type="SAM" id="Phobius"/>
    </source>
</evidence>
<feature type="transmembrane region" description="Helical" evidence="1">
    <location>
        <begin position="139"/>
        <end position="157"/>
    </location>
</feature>
<keyword evidence="1" id="KW-0812">Transmembrane</keyword>
<reference evidence="3" key="1">
    <citation type="journal article" date="2019" name="Int. J. Syst. Evol. Microbiol.">
        <title>The Global Catalogue of Microorganisms (GCM) 10K type strain sequencing project: providing services to taxonomists for standard genome sequencing and annotation.</title>
        <authorList>
            <consortium name="The Broad Institute Genomics Platform"/>
            <consortium name="The Broad Institute Genome Sequencing Center for Infectious Disease"/>
            <person name="Wu L."/>
            <person name="Ma J."/>
        </authorList>
    </citation>
    <scope>NUCLEOTIDE SEQUENCE [LARGE SCALE GENOMIC DNA]</scope>
    <source>
        <strain evidence="3">CGMCC 4.7246</strain>
    </source>
</reference>
<gene>
    <name evidence="2" type="ORF">ACFP3R_08705</name>
</gene>
<evidence type="ECO:0008006" key="4">
    <source>
        <dbReference type="Google" id="ProtNLM"/>
    </source>
</evidence>
<feature type="transmembrane region" description="Helical" evidence="1">
    <location>
        <begin position="21"/>
        <end position="40"/>
    </location>
</feature>
<keyword evidence="1" id="KW-0472">Membrane</keyword>
<dbReference type="Proteomes" id="UP001596220">
    <property type="component" value="Unassembled WGS sequence"/>
</dbReference>
<protein>
    <recommendedName>
        <fullName evidence="4">DUF2975 family protein</fullName>
    </recommendedName>
</protein>
<organism evidence="2 3">
    <name type="scientific">Saccharothrix lopnurensis</name>
    <dbReference type="NCBI Taxonomy" id="1670621"/>
    <lineage>
        <taxon>Bacteria</taxon>
        <taxon>Bacillati</taxon>
        <taxon>Actinomycetota</taxon>
        <taxon>Actinomycetes</taxon>
        <taxon>Pseudonocardiales</taxon>
        <taxon>Pseudonocardiaceae</taxon>
        <taxon>Saccharothrix</taxon>
    </lineage>
</organism>
<sequence>MPERRQRRPKAPRPTPPKPVDLARWLFILSAVVGMARFLVQVSDRGMLIGELRARQPELGQDELDVAATGGTFFSLLLAVGLVLICTRLANRMAAGRNWARVVLTVLAVAGAFLGVVRLITVGTGFATAYGLVVSPLDLVFNVITMAIDAVAVVLAFQPAAAGYFRSRPVTVDRAPGHP</sequence>
<keyword evidence="3" id="KW-1185">Reference proteome</keyword>
<accession>A0ABW1P1D6</accession>
<name>A0ABW1P1D6_9PSEU</name>
<dbReference type="EMBL" id="JBHSQO010000006">
    <property type="protein sequence ID" value="MFC6089348.1"/>
    <property type="molecule type" value="Genomic_DNA"/>
</dbReference>
<evidence type="ECO:0000313" key="3">
    <source>
        <dbReference type="Proteomes" id="UP001596220"/>
    </source>
</evidence>
<proteinExistence type="predicted"/>
<evidence type="ECO:0000313" key="2">
    <source>
        <dbReference type="EMBL" id="MFC6089348.1"/>
    </source>
</evidence>
<comment type="caution">
    <text evidence="2">The sequence shown here is derived from an EMBL/GenBank/DDBJ whole genome shotgun (WGS) entry which is preliminary data.</text>
</comment>
<feature type="transmembrane region" description="Helical" evidence="1">
    <location>
        <begin position="102"/>
        <end position="133"/>
    </location>
</feature>